<accession>A0ABZ0WAM0</accession>
<feature type="domain" description="SusD-like N-terminal" evidence="7">
    <location>
        <begin position="22"/>
        <end position="225"/>
    </location>
</feature>
<keyword evidence="5" id="KW-0998">Cell outer membrane</keyword>
<comment type="subcellular location">
    <subcellularLocation>
        <location evidence="1">Cell outer membrane</location>
    </subcellularLocation>
</comment>
<evidence type="ECO:0000313" key="9">
    <source>
        <dbReference type="Proteomes" id="UP001325680"/>
    </source>
</evidence>
<evidence type="ECO:0000259" key="7">
    <source>
        <dbReference type="Pfam" id="PF14322"/>
    </source>
</evidence>
<dbReference type="Proteomes" id="UP001325680">
    <property type="component" value="Chromosome"/>
</dbReference>
<dbReference type="InterPro" id="IPR011990">
    <property type="entry name" value="TPR-like_helical_dom_sf"/>
</dbReference>
<evidence type="ECO:0000259" key="6">
    <source>
        <dbReference type="Pfam" id="PF07980"/>
    </source>
</evidence>
<protein>
    <submittedName>
        <fullName evidence="8">RagB/SusD family nutrient uptake outer membrane protein</fullName>
    </submittedName>
</protein>
<comment type="similarity">
    <text evidence="2">Belongs to the SusD family.</text>
</comment>
<evidence type="ECO:0000256" key="4">
    <source>
        <dbReference type="ARBA" id="ARBA00023136"/>
    </source>
</evidence>
<dbReference type="Pfam" id="PF14322">
    <property type="entry name" value="SusD-like_3"/>
    <property type="match status" value="1"/>
</dbReference>
<feature type="domain" description="RagB/SusD" evidence="6">
    <location>
        <begin position="329"/>
        <end position="416"/>
    </location>
</feature>
<evidence type="ECO:0000256" key="3">
    <source>
        <dbReference type="ARBA" id="ARBA00022729"/>
    </source>
</evidence>
<dbReference type="RefSeq" id="WP_114792937.1">
    <property type="nucleotide sequence ID" value="NZ_CP139960.1"/>
</dbReference>
<keyword evidence="3" id="KW-0732">Signal</keyword>
<dbReference type="InterPro" id="IPR033985">
    <property type="entry name" value="SusD-like_N"/>
</dbReference>
<name>A0ABZ0WAM0_9BACT</name>
<evidence type="ECO:0000313" key="8">
    <source>
        <dbReference type="EMBL" id="WQD39195.1"/>
    </source>
</evidence>
<dbReference type="PROSITE" id="PS51257">
    <property type="entry name" value="PROKAR_LIPOPROTEIN"/>
    <property type="match status" value="1"/>
</dbReference>
<proteinExistence type="inferred from homology"/>
<dbReference type="Pfam" id="PF07980">
    <property type="entry name" value="SusD_RagB"/>
    <property type="match status" value="1"/>
</dbReference>
<dbReference type="SUPFAM" id="SSF48452">
    <property type="entry name" value="TPR-like"/>
    <property type="match status" value="1"/>
</dbReference>
<dbReference type="EMBL" id="CP139960">
    <property type="protein sequence ID" value="WQD39195.1"/>
    <property type="molecule type" value="Genomic_DNA"/>
</dbReference>
<organism evidence="8 9">
    <name type="scientific">Niabella yanshanensis</name>
    <dbReference type="NCBI Taxonomy" id="577386"/>
    <lineage>
        <taxon>Bacteria</taxon>
        <taxon>Pseudomonadati</taxon>
        <taxon>Bacteroidota</taxon>
        <taxon>Chitinophagia</taxon>
        <taxon>Chitinophagales</taxon>
        <taxon>Chitinophagaceae</taxon>
        <taxon>Niabella</taxon>
    </lineage>
</organism>
<sequence length="459" mass="52384">MNRLLILMVLSLTFTGVTSCKKFLDKKQNNAFVTPQTIEDLQALLDDANETMNIGTTPSFGEASADDIFVPEATLRTLSGPTPFVYRWQAYNFLFPNDWSVAYTPVYNTNYCLEQLLKIEKNEANTRQWNNVYGSALFYRSYYFLMLSWIYSKAYDRTTASQDKGIVIRLSSDFNVRSQRATTEETFQQILTDTKMAITHLPELPQHVFRPSKVAAFALLARTYLSMREYDSAYHYSNLALNIQNSLMDYNGDPEVGNLTATNLFKRFNKETIFYSEMGTGGVYALVAPARSRADTLLYKSYATNDLRRTAYFYLSGGYQRFKGSYAQSTIPFTGLATDEMYLVRAETAARLGTAGLAQANADLNKLMSYRYAKASFVPVQLNDPELLLNHILEERRKELVYRGIRFSDIKRLNKEGRNIVQRRLAGGELFELLPNANYYALPIPEDVIEQTGIEQNEP</sequence>
<evidence type="ECO:0000256" key="2">
    <source>
        <dbReference type="ARBA" id="ARBA00006275"/>
    </source>
</evidence>
<keyword evidence="4" id="KW-0472">Membrane</keyword>
<gene>
    <name evidence="8" type="ORF">U0035_03405</name>
</gene>
<keyword evidence="9" id="KW-1185">Reference proteome</keyword>
<reference evidence="8 9" key="1">
    <citation type="submission" date="2023-12" db="EMBL/GenBank/DDBJ databases">
        <title>Genome sequencing and assembly of bacterial species from a model synthetic community.</title>
        <authorList>
            <person name="Hogle S.L."/>
        </authorList>
    </citation>
    <scope>NUCLEOTIDE SEQUENCE [LARGE SCALE GENOMIC DNA]</scope>
    <source>
        <strain evidence="8 9">HAMBI_3031</strain>
    </source>
</reference>
<dbReference type="Gene3D" id="1.25.40.390">
    <property type="match status" value="1"/>
</dbReference>
<dbReference type="InterPro" id="IPR012944">
    <property type="entry name" value="SusD_RagB_dom"/>
</dbReference>
<evidence type="ECO:0000256" key="1">
    <source>
        <dbReference type="ARBA" id="ARBA00004442"/>
    </source>
</evidence>
<evidence type="ECO:0000256" key="5">
    <source>
        <dbReference type="ARBA" id="ARBA00023237"/>
    </source>
</evidence>